<dbReference type="GO" id="GO:0016874">
    <property type="term" value="F:ligase activity"/>
    <property type="evidence" value="ECO:0007669"/>
    <property type="project" value="UniProtKB-KW"/>
</dbReference>
<dbReference type="CDD" id="cd17748">
    <property type="entry name" value="BRCT_DNA_ligase_like"/>
    <property type="match status" value="1"/>
</dbReference>
<reference evidence="1" key="1">
    <citation type="submission" date="2017-01" db="EMBL/GenBank/DDBJ databases">
        <title>Complete Genome Sequence of two Novel Multi-drug resistant Klebsiella pneumoniae Phage vB_Kpn_IME260.</title>
        <authorList>
            <person name="Xing S."/>
            <person name="Pan X."/>
            <person name="Sun Q."/>
            <person name="Pei G."/>
            <person name="Mi Z."/>
            <person name="An X."/>
            <person name="Tong Y."/>
        </authorList>
    </citation>
    <scope>NUCLEOTIDE SEQUENCE [LARGE SCALE GENOMIC DNA]</scope>
</reference>
<dbReference type="InterPro" id="IPR010994">
    <property type="entry name" value="RuvA_2-like"/>
</dbReference>
<dbReference type="SUPFAM" id="SSF52113">
    <property type="entry name" value="BRCT domain"/>
    <property type="match status" value="1"/>
</dbReference>
<dbReference type="InterPro" id="IPR001357">
    <property type="entry name" value="BRCT_dom"/>
</dbReference>
<proteinExistence type="predicted"/>
<dbReference type="EMBL" id="KX845404">
    <property type="protein sequence ID" value="AOZ65433.1"/>
    <property type="molecule type" value="Genomic_DNA"/>
</dbReference>
<keyword evidence="1" id="KW-0436">Ligase</keyword>
<dbReference type="InterPro" id="IPR036420">
    <property type="entry name" value="BRCT_dom_sf"/>
</dbReference>
<protein>
    <submittedName>
        <fullName evidence="1">NDP-dependent DNA ligase subunit B</fullName>
    </submittedName>
</protein>
<evidence type="ECO:0000313" key="2">
    <source>
        <dbReference type="Proteomes" id="UP000225617"/>
    </source>
</evidence>
<dbReference type="SUPFAM" id="SSF47781">
    <property type="entry name" value="RuvA domain 2-like"/>
    <property type="match status" value="1"/>
</dbReference>
<organism evidence="1 2">
    <name type="scientific">Klebsiella phage vB_Kpn_IME260</name>
    <dbReference type="NCBI Taxonomy" id="1912318"/>
    <lineage>
        <taxon>Viruses</taxon>
        <taxon>Duplodnaviria</taxon>
        <taxon>Heunggongvirae</taxon>
        <taxon>Uroviricota</taxon>
        <taxon>Caudoviricetes</taxon>
        <taxon>Demerecviridae</taxon>
        <taxon>Sugarlandvirus</taxon>
        <taxon>Sugarlandvirus IME260</taxon>
    </lineage>
</organism>
<dbReference type="Gene3D" id="3.40.50.10190">
    <property type="entry name" value="BRCT domain"/>
    <property type="match status" value="1"/>
</dbReference>
<name>A0A1I9SF06_9CAUD</name>
<dbReference type="Proteomes" id="UP000225617">
    <property type="component" value="Segment"/>
</dbReference>
<sequence length="249" mass="27309">MKIEIPLNCPSCGSKLDLVNDQLFCRNKSMCPAQSSKLIENFCSKMKLKGFGPQTIAKLEITKVSELFFLTKEDLVRAVGDKVATKLELELETKLRQDVDFGSVLGSLSIPLIGEVAAKKLSQLYNDFQSVKAEGKAGENLASWKNTPAGQDVINLPWKFSGARETQVTPATESNGVVLCITGKLNDFKNRADATKYLESLGYTVKTSVTKAVNYLICEDETKIGSSSYKKAQSLGIEVLTIKILLENK</sequence>
<dbReference type="Pfam" id="PF00533">
    <property type="entry name" value="BRCT"/>
    <property type="match status" value="1"/>
</dbReference>
<dbReference type="PROSITE" id="PS50172">
    <property type="entry name" value="BRCT"/>
    <property type="match status" value="1"/>
</dbReference>
<accession>A0A1I9SF06</accession>
<keyword evidence="2" id="KW-1185">Reference proteome</keyword>
<dbReference type="OrthoDB" id="12559at10239"/>
<evidence type="ECO:0000313" key="1">
    <source>
        <dbReference type="EMBL" id="AOZ65433.1"/>
    </source>
</evidence>